<keyword evidence="3" id="KW-1185">Reference proteome</keyword>
<proteinExistence type="predicted"/>
<evidence type="ECO:0000313" key="3">
    <source>
        <dbReference type="Proteomes" id="UP000807306"/>
    </source>
</evidence>
<dbReference type="Proteomes" id="UP000807306">
    <property type="component" value="Unassembled WGS sequence"/>
</dbReference>
<feature type="region of interest" description="Disordered" evidence="1">
    <location>
        <begin position="115"/>
        <end position="139"/>
    </location>
</feature>
<name>A0A9P6ERV1_9AGAR</name>
<protein>
    <submittedName>
        <fullName evidence="2">Uncharacterized protein</fullName>
    </submittedName>
</protein>
<dbReference type="AlphaFoldDB" id="A0A9P6ERV1"/>
<accession>A0A9P6ERV1</accession>
<feature type="compositionally biased region" description="Basic and acidic residues" evidence="1">
    <location>
        <begin position="115"/>
        <end position="130"/>
    </location>
</feature>
<dbReference type="OrthoDB" id="5522061at2759"/>
<comment type="caution">
    <text evidence="2">The sequence shown here is derived from an EMBL/GenBank/DDBJ whole genome shotgun (WGS) entry which is preliminary data.</text>
</comment>
<gene>
    <name evidence="2" type="ORF">CPB83DRAFT_843228</name>
</gene>
<sequence length="159" mass="17760">MSSILRLARSRGLRTLAREFTLVRANSTTSPLTSSTDACGIPTSPVWSVNELLSSYPSPQLLDGTIQKLYKLSALIPPEINTTEYDKVKKNLEEMVRLVEAVKLVDTTGVVVAGRREKEDADRQQSHSDVEEGSGQELLKYSERTRDGFYIVDAERKRS</sequence>
<dbReference type="EMBL" id="MU157825">
    <property type="protein sequence ID" value="KAF9534956.1"/>
    <property type="molecule type" value="Genomic_DNA"/>
</dbReference>
<organism evidence="2 3">
    <name type="scientific">Crepidotus variabilis</name>
    <dbReference type="NCBI Taxonomy" id="179855"/>
    <lineage>
        <taxon>Eukaryota</taxon>
        <taxon>Fungi</taxon>
        <taxon>Dikarya</taxon>
        <taxon>Basidiomycota</taxon>
        <taxon>Agaricomycotina</taxon>
        <taxon>Agaricomycetes</taxon>
        <taxon>Agaricomycetidae</taxon>
        <taxon>Agaricales</taxon>
        <taxon>Agaricineae</taxon>
        <taxon>Crepidotaceae</taxon>
        <taxon>Crepidotus</taxon>
    </lineage>
</organism>
<evidence type="ECO:0000256" key="1">
    <source>
        <dbReference type="SAM" id="MobiDB-lite"/>
    </source>
</evidence>
<evidence type="ECO:0000313" key="2">
    <source>
        <dbReference type="EMBL" id="KAF9534956.1"/>
    </source>
</evidence>
<reference evidence="2" key="1">
    <citation type="submission" date="2020-11" db="EMBL/GenBank/DDBJ databases">
        <authorList>
            <consortium name="DOE Joint Genome Institute"/>
            <person name="Ahrendt S."/>
            <person name="Riley R."/>
            <person name="Andreopoulos W."/>
            <person name="Labutti K."/>
            <person name="Pangilinan J."/>
            <person name="Ruiz-Duenas F.J."/>
            <person name="Barrasa J.M."/>
            <person name="Sanchez-Garcia M."/>
            <person name="Camarero S."/>
            <person name="Miyauchi S."/>
            <person name="Serrano A."/>
            <person name="Linde D."/>
            <person name="Babiker R."/>
            <person name="Drula E."/>
            <person name="Ayuso-Fernandez I."/>
            <person name="Pacheco R."/>
            <person name="Padilla G."/>
            <person name="Ferreira P."/>
            <person name="Barriuso J."/>
            <person name="Kellner H."/>
            <person name="Castanera R."/>
            <person name="Alfaro M."/>
            <person name="Ramirez L."/>
            <person name="Pisabarro A.G."/>
            <person name="Kuo A."/>
            <person name="Tritt A."/>
            <person name="Lipzen A."/>
            <person name="He G."/>
            <person name="Yan M."/>
            <person name="Ng V."/>
            <person name="Cullen D."/>
            <person name="Martin F."/>
            <person name="Rosso M.-N."/>
            <person name="Henrissat B."/>
            <person name="Hibbett D."/>
            <person name="Martinez A.T."/>
            <person name="Grigoriev I.V."/>
        </authorList>
    </citation>
    <scope>NUCLEOTIDE SEQUENCE</scope>
    <source>
        <strain evidence="2">CBS 506.95</strain>
    </source>
</reference>